<evidence type="ECO:0000313" key="3">
    <source>
        <dbReference type="Proteomes" id="UP000295832"/>
    </source>
</evidence>
<reference evidence="2 3" key="1">
    <citation type="submission" date="2019-03" db="EMBL/GenBank/DDBJ databases">
        <title>Subsurface microbial communities from deep shales in Ohio and West Virginia, USA.</title>
        <authorList>
            <person name="Wrighton K."/>
        </authorList>
    </citation>
    <scope>NUCLEOTIDE SEQUENCE [LARGE SCALE GENOMIC DNA]</scope>
    <source>
        <strain evidence="2 3">MSL 6dP</strain>
    </source>
</reference>
<organism evidence="2 3">
    <name type="scientific">Orenia marismortui</name>
    <dbReference type="NCBI Taxonomy" id="46469"/>
    <lineage>
        <taxon>Bacteria</taxon>
        <taxon>Bacillati</taxon>
        <taxon>Bacillota</taxon>
        <taxon>Clostridia</taxon>
        <taxon>Halanaerobiales</taxon>
        <taxon>Halobacteroidaceae</taxon>
        <taxon>Orenia</taxon>
    </lineage>
</organism>
<keyword evidence="3" id="KW-1185">Reference proteome</keyword>
<proteinExistence type="predicted"/>
<dbReference type="Proteomes" id="UP000295832">
    <property type="component" value="Unassembled WGS sequence"/>
</dbReference>
<dbReference type="EMBL" id="SOEG01000050">
    <property type="protein sequence ID" value="TDX44591.1"/>
    <property type="molecule type" value="Genomic_DNA"/>
</dbReference>
<dbReference type="AlphaFoldDB" id="A0A4R8GQ32"/>
<protein>
    <submittedName>
        <fullName evidence="2">Uncharacterized protein</fullName>
    </submittedName>
</protein>
<evidence type="ECO:0000256" key="1">
    <source>
        <dbReference type="SAM" id="Coils"/>
    </source>
</evidence>
<dbReference type="RefSeq" id="WP_134119048.1">
    <property type="nucleotide sequence ID" value="NZ_SOEG01000050.1"/>
</dbReference>
<comment type="caution">
    <text evidence="2">The sequence shown here is derived from an EMBL/GenBank/DDBJ whole genome shotgun (WGS) entry which is preliminary data.</text>
</comment>
<name>A0A4R8GQ32_9FIRM</name>
<sequence length="206" mass="24540">MKELKNRLDKINQKYEGKYQELITQYKAKLNNNARLEKEYQVEENNKLSKVYQEKAQQLNNELLEEKKKVITAKKSELERKDTLKSNSKPTVEDKLDKLITLQVMNSSNDKLIKAHLEDNLENREVVQLMKYHYDSKENKNVNVGQMINDALTTNLDRLDKFERDIRQQEINKHIIYTGGMGHHHEIKKVFNPQNYKNHSFFDNNF</sequence>
<feature type="coiled-coil region" evidence="1">
    <location>
        <begin position="1"/>
        <end position="81"/>
    </location>
</feature>
<gene>
    <name evidence="2" type="ORF">C7959_15015</name>
</gene>
<accession>A0A4R8GQ32</accession>
<keyword evidence="1" id="KW-0175">Coiled coil</keyword>
<evidence type="ECO:0000313" key="2">
    <source>
        <dbReference type="EMBL" id="TDX44591.1"/>
    </source>
</evidence>